<feature type="domain" description="Helicase C-terminal" evidence="4">
    <location>
        <begin position="1028"/>
        <end position="1188"/>
    </location>
</feature>
<dbReference type="EMBL" id="UYRU01043595">
    <property type="protein sequence ID" value="VDK82969.1"/>
    <property type="molecule type" value="Genomic_DNA"/>
</dbReference>
<feature type="region of interest" description="Disordered" evidence="2">
    <location>
        <begin position="437"/>
        <end position="480"/>
    </location>
</feature>
<feature type="compositionally biased region" description="Polar residues" evidence="2">
    <location>
        <begin position="692"/>
        <end position="705"/>
    </location>
</feature>
<dbReference type="SMART" id="SM00490">
    <property type="entry name" value="HELICc"/>
    <property type="match status" value="1"/>
</dbReference>
<proteinExistence type="predicted"/>
<dbReference type="CDD" id="cd18793">
    <property type="entry name" value="SF2_C_SNF"/>
    <property type="match status" value="1"/>
</dbReference>
<dbReference type="InterPro" id="IPR001650">
    <property type="entry name" value="Helicase_C-like"/>
</dbReference>
<evidence type="ECO:0008006" key="7">
    <source>
        <dbReference type="Google" id="ProtNLM"/>
    </source>
</evidence>
<organism evidence="5 6">
    <name type="scientific">Dibothriocephalus latus</name>
    <name type="common">Fish tapeworm</name>
    <name type="synonym">Diphyllobothrium latum</name>
    <dbReference type="NCBI Taxonomy" id="60516"/>
    <lineage>
        <taxon>Eukaryota</taxon>
        <taxon>Metazoa</taxon>
        <taxon>Spiralia</taxon>
        <taxon>Lophotrochozoa</taxon>
        <taxon>Platyhelminthes</taxon>
        <taxon>Cestoda</taxon>
        <taxon>Eucestoda</taxon>
        <taxon>Diphyllobothriidea</taxon>
        <taxon>Diphyllobothriidae</taxon>
        <taxon>Dibothriocephalus</taxon>
    </lineage>
</organism>
<dbReference type="Pfam" id="PF00271">
    <property type="entry name" value="Helicase_C"/>
    <property type="match status" value="1"/>
</dbReference>
<feature type="compositionally biased region" description="Basic and acidic residues" evidence="2">
    <location>
        <begin position="921"/>
        <end position="941"/>
    </location>
</feature>
<feature type="region of interest" description="Disordered" evidence="2">
    <location>
        <begin position="49"/>
        <end position="82"/>
    </location>
</feature>
<sequence length="1327" mass="145979">MVVAPLSVLHSWAEQMDIFAPGLPRLIYYGTNEERVALREQITRTQCFTVTESTEQSHQDEEEEESHTERKPESTVCSLTGQKPDRYPHLHSLITEVLAKPSPHNVPFLKQTHAQVPVPPPSMQHPQFTGKPIVVTTGGNDSRTNSSTSLNVNWRAGMLSIVSFLSTNQPPSPAPKLTHLNEILDSVISESHFNIKKDYRRFIAKADRADVYFQAIHSSQPPTASTLESAAAPHRKRQRKDRLPAKPSEECVLRASKDANDILTGKPFEERGSDETSALPSAGSIAKTISLGPLESRRLEKVSSEVAWGHLEDVISGVLSKTDDDMSEREAGVLEQEVDMLNSLSEGCGTTVGACPAEEGEPQGAAIVAGSVGSTSEADLKPAYAPLDACRDKEQEDKSPAEQVPSIVQCEPPLAAKPAVLSYHVCEGGLRGKDALIFSPPPAGESEVSSLLPTTQPSLSSFQDKSVDSTTARQSPRAQQTSLLTKCVLPTLEQKVEDPSFLPDSVKDGKENAGKTGGFECSPGEAANNPEPSEKNKLRGCLSSPKNLNILPAGEQSLSAWEELKNSSREKPPKFSFGSSPHLQLFASCQSNYSSEGEIVDECAIGMNLERLKCEENTSVPNESDLSRKCKELSAADESAVTTDDSGIDIHQALNQGKSESASDKSVLGVQRESLSSLSSPQRESSLLKCPVNTSDSESSKRPQTAESGCFPVVLTTYEVAIRDASFLERINFKALVVDEAQRIKRASSKLFQCLKEFDADIRLVVTGTPLQNNISELWSLLHFVLPEIFSLGTDFSVWFDPLGLVEQVGRDRLAAQEAEHALVTNLRKVIRPFMLRRTKSEANVFLPPKREVVLRVAMAPLQKTLYAFVTDTLRKEGVLFVPKKQPGGSITKLDERNILPQRRRSVPRIVTNENIAVSSSDEKPKIEAEGKSQCKRRNSDFENFPPKAATIPPGNPHNFEFLPDVMRSNRLMLLRRIVNHPYLAIEAPDGFYHSPSYRCSSQEEEQDEVVSSTRLEMLLSASGKMRLLEKLLQELLADGHKTLIFSQFTMALDIIEELLKVRKWEWVRLDGAMRFETRQMAVHRFNTTTAAELPIFLLSTRAGGLGLNLQAAADTVIIHDSDWNPQLDLQAQDRCHRIGQEKPVLVLRLLSAGTIEEAIYARALAKRGLERLLLHKNTSSTGSTDLLECNGSVSDESELSAMASRITFEGNQASGKGHSDSASSGPKDTFDLMQLLDPPEQETEPTVDAELISDAELKRILSRDFNDQQTLEDNIGENNSEPRESLSSITDSPALTTQDRDDNNSDESALQPNEAKSQVSEINRYS</sequence>
<feature type="compositionally biased region" description="Low complexity" evidence="2">
    <location>
        <begin position="673"/>
        <end position="688"/>
    </location>
</feature>
<feature type="region of interest" description="Disordered" evidence="2">
    <location>
        <begin position="1210"/>
        <end position="1233"/>
    </location>
</feature>
<feature type="compositionally biased region" description="Polar residues" evidence="2">
    <location>
        <begin position="462"/>
        <end position="480"/>
    </location>
</feature>
<feature type="compositionally biased region" description="Polar residues" evidence="2">
    <location>
        <begin position="1269"/>
        <end position="1298"/>
    </location>
</feature>
<evidence type="ECO:0000256" key="2">
    <source>
        <dbReference type="SAM" id="MobiDB-lite"/>
    </source>
</evidence>
<dbReference type="Gene3D" id="3.40.50.10810">
    <property type="entry name" value="Tandem AAA-ATPase domain"/>
    <property type="match status" value="1"/>
</dbReference>
<dbReference type="OrthoDB" id="6281180at2759"/>
<feature type="region of interest" description="Disordered" evidence="2">
    <location>
        <begin position="499"/>
        <end position="538"/>
    </location>
</feature>
<dbReference type="InterPro" id="IPR027417">
    <property type="entry name" value="P-loop_NTPase"/>
</dbReference>
<dbReference type="Gene3D" id="3.40.50.300">
    <property type="entry name" value="P-loop containing nucleotide triphosphate hydrolases"/>
    <property type="match status" value="1"/>
</dbReference>
<evidence type="ECO:0000259" key="4">
    <source>
        <dbReference type="PROSITE" id="PS51194"/>
    </source>
</evidence>
<dbReference type="PROSITE" id="PS51194">
    <property type="entry name" value="HELICASE_CTER"/>
    <property type="match status" value="1"/>
</dbReference>
<dbReference type="GO" id="GO:0016787">
    <property type="term" value="F:hydrolase activity"/>
    <property type="evidence" value="ECO:0007669"/>
    <property type="project" value="UniProtKB-KW"/>
</dbReference>
<reference evidence="5 6" key="1">
    <citation type="submission" date="2018-11" db="EMBL/GenBank/DDBJ databases">
        <authorList>
            <consortium name="Pathogen Informatics"/>
        </authorList>
    </citation>
    <scope>NUCLEOTIDE SEQUENCE [LARGE SCALE GENOMIC DNA]</scope>
</reference>
<dbReference type="SUPFAM" id="SSF52540">
    <property type="entry name" value="P-loop containing nucleoside triphosphate hydrolases"/>
    <property type="match status" value="2"/>
</dbReference>
<dbReference type="PROSITE" id="PS51192">
    <property type="entry name" value="HELICASE_ATP_BIND_1"/>
    <property type="match status" value="1"/>
</dbReference>
<feature type="compositionally biased region" description="Polar residues" evidence="2">
    <location>
        <begin position="1307"/>
        <end position="1327"/>
    </location>
</feature>
<dbReference type="InterPro" id="IPR038718">
    <property type="entry name" value="SNF2-like_sf"/>
</dbReference>
<feature type="region of interest" description="Disordered" evidence="2">
    <location>
        <begin position="919"/>
        <end position="950"/>
    </location>
</feature>
<evidence type="ECO:0000256" key="1">
    <source>
        <dbReference type="ARBA" id="ARBA00022801"/>
    </source>
</evidence>
<dbReference type="InterPro" id="IPR049730">
    <property type="entry name" value="SNF2/RAD54-like_C"/>
</dbReference>
<feature type="region of interest" description="Disordered" evidence="2">
    <location>
        <begin position="222"/>
        <end position="249"/>
    </location>
</feature>
<dbReference type="InterPro" id="IPR000330">
    <property type="entry name" value="SNF2_N"/>
</dbReference>
<feature type="domain" description="Helicase ATP-binding" evidence="3">
    <location>
        <begin position="684"/>
        <end position="788"/>
    </location>
</feature>
<feature type="compositionally biased region" description="Low complexity" evidence="2">
    <location>
        <begin position="449"/>
        <end position="461"/>
    </location>
</feature>
<dbReference type="InterPro" id="IPR014001">
    <property type="entry name" value="Helicase_ATP-bd"/>
</dbReference>
<feature type="region of interest" description="Disordered" evidence="2">
    <location>
        <begin position="1269"/>
        <end position="1327"/>
    </location>
</feature>
<keyword evidence="1" id="KW-0378">Hydrolase</keyword>
<dbReference type="GO" id="GO:0005524">
    <property type="term" value="F:ATP binding"/>
    <property type="evidence" value="ECO:0007669"/>
    <property type="project" value="InterPro"/>
</dbReference>
<dbReference type="Pfam" id="PF00176">
    <property type="entry name" value="SNF2-rel_dom"/>
    <property type="match status" value="1"/>
</dbReference>
<gene>
    <name evidence="5" type="ORF">DILT_LOCUS3401</name>
</gene>
<feature type="region of interest" description="Disordered" evidence="2">
    <location>
        <begin position="673"/>
        <end position="705"/>
    </location>
</feature>
<evidence type="ECO:0000313" key="6">
    <source>
        <dbReference type="Proteomes" id="UP000281553"/>
    </source>
</evidence>
<keyword evidence="6" id="KW-1185">Reference proteome</keyword>
<protein>
    <recommendedName>
        <fullName evidence="7">Helicase C-terminal domain-containing protein</fullName>
    </recommendedName>
</protein>
<dbReference type="Proteomes" id="UP000281553">
    <property type="component" value="Unassembled WGS sequence"/>
</dbReference>
<feature type="compositionally biased region" description="Polar residues" evidence="2">
    <location>
        <begin position="1210"/>
        <end position="1227"/>
    </location>
</feature>
<dbReference type="PANTHER" id="PTHR10799">
    <property type="entry name" value="SNF2/RAD54 HELICASE FAMILY"/>
    <property type="match status" value="1"/>
</dbReference>
<name>A0A3P6THY9_DIBLA</name>
<evidence type="ECO:0000313" key="5">
    <source>
        <dbReference type="EMBL" id="VDK82969.1"/>
    </source>
</evidence>
<evidence type="ECO:0000259" key="3">
    <source>
        <dbReference type="PROSITE" id="PS51192"/>
    </source>
</evidence>
<accession>A0A3P6THY9</accession>
<feature type="region of interest" description="Disordered" evidence="2">
    <location>
        <begin position="262"/>
        <end position="281"/>
    </location>
</feature>
<feature type="non-terminal residue" evidence="5">
    <location>
        <position position="1327"/>
    </location>
</feature>